<keyword evidence="2" id="KW-0408">Iron</keyword>
<accession>A0A2Z4ABS5</accession>
<dbReference type="AlphaFoldDB" id="A0A2Z4ABS5"/>
<evidence type="ECO:0000313" key="3">
    <source>
        <dbReference type="EMBL" id="AWT59483.1"/>
    </source>
</evidence>
<dbReference type="PANTHER" id="PTHR20883">
    <property type="entry name" value="PHYTANOYL-COA DIOXYGENASE DOMAIN CONTAINING 1"/>
    <property type="match status" value="1"/>
</dbReference>
<evidence type="ECO:0000256" key="1">
    <source>
        <dbReference type="ARBA" id="ARBA00022723"/>
    </source>
</evidence>
<proteinExistence type="predicted"/>
<organism evidence="3 4">
    <name type="scientific">Candidatus Moanibacter tarae</name>
    <dbReference type="NCBI Taxonomy" id="2200854"/>
    <lineage>
        <taxon>Bacteria</taxon>
        <taxon>Pseudomonadati</taxon>
        <taxon>Verrucomicrobiota</taxon>
        <taxon>Opitutia</taxon>
        <taxon>Puniceicoccales</taxon>
        <taxon>Puniceicoccales incertae sedis</taxon>
        <taxon>Candidatus Moanibacter</taxon>
    </lineage>
</organism>
<name>A0A2Z4ABS5_9BACT</name>
<gene>
    <name evidence="3" type="ORF">DF168_00673</name>
</gene>
<dbReference type="GO" id="GO:0016706">
    <property type="term" value="F:2-oxoglutarate-dependent dioxygenase activity"/>
    <property type="evidence" value="ECO:0007669"/>
    <property type="project" value="UniProtKB-ARBA"/>
</dbReference>
<dbReference type="KEGG" id="mtar:DF168_00673"/>
<dbReference type="GO" id="GO:0005506">
    <property type="term" value="F:iron ion binding"/>
    <property type="evidence" value="ECO:0007669"/>
    <property type="project" value="UniProtKB-ARBA"/>
</dbReference>
<evidence type="ECO:0008006" key="5">
    <source>
        <dbReference type="Google" id="ProtNLM"/>
    </source>
</evidence>
<protein>
    <recommendedName>
        <fullName evidence="5">Ectoine dioxygenase</fullName>
    </recommendedName>
</protein>
<evidence type="ECO:0000256" key="2">
    <source>
        <dbReference type="ARBA" id="ARBA00023004"/>
    </source>
</evidence>
<dbReference type="EMBL" id="CP029803">
    <property type="protein sequence ID" value="AWT59483.1"/>
    <property type="molecule type" value="Genomic_DNA"/>
</dbReference>
<dbReference type="Proteomes" id="UP000247465">
    <property type="component" value="Chromosome"/>
</dbReference>
<dbReference type="InterPro" id="IPR008775">
    <property type="entry name" value="Phytyl_CoA_dOase-like"/>
</dbReference>
<dbReference type="Gene3D" id="2.60.120.620">
    <property type="entry name" value="q2cbj1_9rhob like domain"/>
    <property type="match status" value="1"/>
</dbReference>
<dbReference type="PANTHER" id="PTHR20883:SF15">
    <property type="entry name" value="PHYTANOYL-COA DIOXYGENASE DOMAIN-CONTAINING PROTEIN 1"/>
    <property type="match status" value="1"/>
</dbReference>
<dbReference type="SUPFAM" id="SSF51197">
    <property type="entry name" value="Clavaminate synthase-like"/>
    <property type="match status" value="1"/>
</dbReference>
<keyword evidence="1" id="KW-0479">Metal-binding</keyword>
<dbReference type="Pfam" id="PF05721">
    <property type="entry name" value="PhyH"/>
    <property type="match status" value="1"/>
</dbReference>
<sequence length="265" mass="30416">MRQNLTGEEWETFKKRGFVRLGKVVGDDELHKLRVRINEIMMGTAQVPYDLIMMQLDSKTGDYKDMPKQTLGHKGATLTYRKIQGLEFDPLFLSYLQKPMFLDICERAYGKGIPFSIFRAMFMNKPAEKGTVLPWHQDNFPHVDRPPFITVWMALDDSKVENGCVKVLPGSHRQFEKNNSTVFLNQEQINEVLPLYSEEMLECKAGEGFLLHNFLLHSSEVNSTKEPRRAFSVCYMDGRAKIKEKDRPDFSIAFGEGSLIPNALG</sequence>
<evidence type="ECO:0000313" key="4">
    <source>
        <dbReference type="Proteomes" id="UP000247465"/>
    </source>
</evidence>
<reference evidence="3 4" key="1">
    <citation type="submission" date="2018-06" db="EMBL/GenBank/DDBJ databases">
        <title>Draft Genome Sequence of a Novel Marine Bacterium Related to the Verrucomicrobia.</title>
        <authorList>
            <person name="Vosseberg J."/>
            <person name="Martijn J."/>
            <person name="Ettema T.J.G."/>
        </authorList>
    </citation>
    <scope>NUCLEOTIDE SEQUENCE [LARGE SCALE GENOMIC DNA]</scope>
    <source>
        <strain evidence="3">TARA_B100001123</strain>
    </source>
</reference>